<protein>
    <submittedName>
        <fullName evidence="1">Uncharacterized protein</fullName>
    </submittedName>
</protein>
<organism evidence="1 2">
    <name type="scientific">Bacillus cereus VD133</name>
    <dbReference type="NCBI Taxonomy" id="1053233"/>
    <lineage>
        <taxon>Bacteria</taxon>
        <taxon>Bacillati</taxon>
        <taxon>Bacillota</taxon>
        <taxon>Bacilli</taxon>
        <taxon>Bacillales</taxon>
        <taxon>Bacillaceae</taxon>
        <taxon>Bacillus</taxon>
        <taxon>Bacillus cereus group</taxon>
    </lineage>
</organism>
<evidence type="ECO:0000313" key="2">
    <source>
        <dbReference type="Proteomes" id="UP000014018"/>
    </source>
</evidence>
<name>A0A9W5UZ62_BACCE</name>
<sequence>MNWFNLGKKRSKFGRWIDKQSDISQLDLENTSKLSRGTISRICNEESYQPKYSTIFKINKGLKKLKKDVRYEDFF</sequence>
<gene>
    <name evidence="1" type="ORF">IIU_06898</name>
</gene>
<dbReference type="GO" id="GO:0003677">
    <property type="term" value="F:DNA binding"/>
    <property type="evidence" value="ECO:0007669"/>
    <property type="project" value="InterPro"/>
</dbReference>
<dbReference type="AlphaFoldDB" id="A0A9W5UZ62"/>
<dbReference type="Gene3D" id="1.10.260.40">
    <property type="entry name" value="lambda repressor-like DNA-binding domains"/>
    <property type="match status" value="1"/>
</dbReference>
<reference evidence="1 2" key="1">
    <citation type="submission" date="2012-12" db="EMBL/GenBank/DDBJ databases">
        <title>The Genome Sequence of Bacillus cereus VD133.</title>
        <authorList>
            <consortium name="The Broad Institute Genome Sequencing Platform"/>
            <consortium name="The Broad Institute Genome Sequencing Center for Infectious Disease"/>
            <person name="Feldgarden M."/>
            <person name="Van der Auwera G.A."/>
            <person name="Mahillon J."/>
            <person name="Duprez V."/>
            <person name="Timmery S."/>
            <person name="Mattelet C."/>
            <person name="Dierick K."/>
            <person name="Sun M."/>
            <person name="Yu Z."/>
            <person name="Zhu L."/>
            <person name="Hu X."/>
            <person name="Shank E.B."/>
            <person name="Swiecicka I."/>
            <person name="Hansen B.M."/>
            <person name="Andrup L."/>
            <person name="Walker B."/>
            <person name="Young S.K."/>
            <person name="Zeng Q."/>
            <person name="Gargeya S."/>
            <person name="Fitzgerald M."/>
            <person name="Haas B."/>
            <person name="Abouelleil A."/>
            <person name="Alvarado L."/>
            <person name="Arachchi H.M."/>
            <person name="Berlin A.M."/>
            <person name="Chapman S.B."/>
            <person name="Dewar J."/>
            <person name="Goldberg J."/>
            <person name="Griggs A."/>
            <person name="Gujja S."/>
            <person name="Hansen M."/>
            <person name="Howarth C."/>
            <person name="Imamovic A."/>
            <person name="Larimer J."/>
            <person name="McCowan C."/>
            <person name="Murphy C."/>
            <person name="Neiman D."/>
            <person name="Pearson M."/>
            <person name="Priest M."/>
            <person name="Roberts A."/>
            <person name="Saif S."/>
            <person name="Shea T."/>
            <person name="Sisk P."/>
            <person name="Sykes S."/>
            <person name="Wortman J."/>
            <person name="Nusbaum C."/>
            <person name="Birren B."/>
        </authorList>
    </citation>
    <scope>NUCLEOTIDE SEQUENCE [LARGE SCALE GENOMIC DNA]</scope>
    <source>
        <strain evidence="1 2">VD133</strain>
    </source>
</reference>
<comment type="caution">
    <text evidence="1">The sequence shown here is derived from an EMBL/GenBank/DDBJ whole genome shotgun (WGS) entry which is preliminary data.</text>
</comment>
<accession>A0A9W5UZ62</accession>
<dbReference type="Proteomes" id="UP000014018">
    <property type="component" value="Unassembled WGS sequence"/>
</dbReference>
<dbReference type="RefSeq" id="WP_016110581.1">
    <property type="nucleotide sequence ID" value="NZ_KB976177.1"/>
</dbReference>
<proteinExistence type="predicted"/>
<dbReference type="InterPro" id="IPR010982">
    <property type="entry name" value="Lambda_DNA-bd_dom_sf"/>
</dbReference>
<dbReference type="EMBL" id="AHFB01000182">
    <property type="protein sequence ID" value="EOO24053.1"/>
    <property type="molecule type" value="Genomic_DNA"/>
</dbReference>
<evidence type="ECO:0000313" key="1">
    <source>
        <dbReference type="EMBL" id="EOO24053.1"/>
    </source>
</evidence>
<dbReference type="SUPFAM" id="SSF47413">
    <property type="entry name" value="lambda repressor-like DNA-binding domains"/>
    <property type="match status" value="1"/>
</dbReference>